<name>A0AAX0U0Q2_BURPE</name>
<reference evidence="2 3" key="1">
    <citation type="submission" date="2017-11" db="EMBL/GenBank/DDBJ databases">
        <title>Molecular characterization of Burkholderia pseudomallei and closely related isolates from Vietnam.</title>
        <authorList>
            <person name="Ustinov D.V."/>
            <person name="Antonov A.S."/>
            <person name="Avdusheva E.F."/>
            <person name="Shpak I.M."/>
            <person name="Zakharova I.B."/>
            <person name="Thi L.A."/>
            <person name="Teteryatnikova N."/>
            <person name="Lopasteyskaya Y.A."/>
            <person name="Kuzyutina J.A."/>
            <person name="Ngo T.N."/>
            <person name="Victorov D.V."/>
        </authorList>
    </citation>
    <scope>NUCLEOTIDE SEQUENCE [LARGE SCALE GENOMIC DNA]</scope>
    <source>
        <strain evidence="2 3">V1512</strain>
    </source>
</reference>
<dbReference type="GO" id="GO:0003677">
    <property type="term" value="F:DNA binding"/>
    <property type="evidence" value="ECO:0007669"/>
    <property type="project" value="InterPro"/>
</dbReference>
<comment type="caution">
    <text evidence="2">The sequence shown here is derived from an EMBL/GenBank/DDBJ whole genome shotgun (WGS) entry which is preliminary data.</text>
</comment>
<accession>A0AAX0U0Q2</accession>
<organism evidence="2 3">
    <name type="scientific">Burkholderia pseudomallei</name>
    <name type="common">Pseudomonas pseudomallei</name>
    <dbReference type="NCBI Taxonomy" id="28450"/>
    <lineage>
        <taxon>Bacteria</taxon>
        <taxon>Pseudomonadati</taxon>
        <taxon>Pseudomonadota</taxon>
        <taxon>Betaproteobacteria</taxon>
        <taxon>Burkholderiales</taxon>
        <taxon>Burkholderiaceae</taxon>
        <taxon>Burkholderia</taxon>
        <taxon>pseudomallei group</taxon>
    </lineage>
</organism>
<dbReference type="Gene3D" id="1.10.10.10">
    <property type="entry name" value="Winged helix-like DNA-binding domain superfamily/Winged helix DNA-binding domain"/>
    <property type="match status" value="1"/>
</dbReference>
<dbReference type="AlphaFoldDB" id="A0AAX0U0Q2"/>
<evidence type="ECO:0000313" key="3">
    <source>
        <dbReference type="Proteomes" id="UP000231878"/>
    </source>
</evidence>
<dbReference type="Proteomes" id="UP000231878">
    <property type="component" value="Unassembled WGS sequence"/>
</dbReference>
<gene>
    <name evidence="2" type="ORF">CWD88_34285</name>
</gene>
<dbReference type="SUPFAM" id="SSF46955">
    <property type="entry name" value="Putative DNA-binding domain"/>
    <property type="match status" value="1"/>
</dbReference>
<dbReference type="EMBL" id="PHRB01000060">
    <property type="protein sequence ID" value="PJO61862.1"/>
    <property type="molecule type" value="Genomic_DNA"/>
</dbReference>
<feature type="domain" description="Helix-turn-helix" evidence="1">
    <location>
        <begin position="23"/>
        <end position="71"/>
    </location>
</feature>
<dbReference type="InterPro" id="IPR036388">
    <property type="entry name" value="WH-like_DNA-bd_sf"/>
</dbReference>
<dbReference type="InterPro" id="IPR010093">
    <property type="entry name" value="SinI_DNA-bd"/>
</dbReference>
<dbReference type="NCBIfam" id="TIGR01764">
    <property type="entry name" value="excise"/>
    <property type="match status" value="1"/>
</dbReference>
<proteinExistence type="predicted"/>
<dbReference type="InterPro" id="IPR041657">
    <property type="entry name" value="HTH_17"/>
</dbReference>
<evidence type="ECO:0000259" key="1">
    <source>
        <dbReference type="Pfam" id="PF12728"/>
    </source>
</evidence>
<evidence type="ECO:0000313" key="2">
    <source>
        <dbReference type="EMBL" id="PJO61862.1"/>
    </source>
</evidence>
<dbReference type="InterPro" id="IPR009061">
    <property type="entry name" value="DNA-bd_dom_put_sf"/>
</dbReference>
<dbReference type="Pfam" id="PF12728">
    <property type="entry name" value="HTH_17"/>
    <property type="match status" value="1"/>
</dbReference>
<sequence>MRSLRDWPVLGFLMEIDLMSDRWLSVEEISEYLGVSKDTVYAWINKRNMPAHRIGRLWKFKTDEIDEWVRSGGAAEHDGRVKE</sequence>
<protein>
    <submittedName>
        <fullName evidence="2">Helix-turn-helix domain-containing protein</fullName>
    </submittedName>
</protein>